<dbReference type="PANTHER" id="PTHR46844:SF1">
    <property type="entry name" value="SLR5058 PROTEIN"/>
    <property type="match status" value="1"/>
</dbReference>
<dbReference type="Pfam" id="PF05729">
    <property type="entry name" value="NACHT"/>
    <property type="match status" value="1"/>
</dbReference>
<dbReference type="InterPro" id="IPR027417">
    <property type="entry name" value="P-loop_NTPase"/>
</dbReference>
<evidence type="ECO:0000313" key="2">
    <source>
        <dbReference type="EMBL" id="TYK44054.1"/>
    </source>
</evidence>
<protein>
    <submittedName>
        <fullName evidence="2">NACHT domain-containing protein</fullName>
    </submittedName>
</protein>
<gene>
    <name evidence="2" type="ORF">FXF68_35660</name>
</gene>
<evidence type="ECO:0000259" key="1">
    <source>
        <dbReference type="PROSITE" id="PS50837"/>
    </source>
</evidence>
<evidence type="ECO:0000313" key="3">
    <source>
        <dbReference type="Proteomes" id="UP000323505"/>
    </source>
</evidence>
<reference evidence="2 3" key="1">
    <citation type="submission" date="2019-08" db="EMBL/GenBank/DDBJ databases">
        <title>Actinomadura sp. nov. CYP1-5 isolated from mountain soil.</title>
        <authorList>
            <person name="Songsumanus A."/>
            <person name="Kuncharoen N."/>
            <person name="Kudo T."/>
            <person name="Yuki M."/>
            <person name="Igarashi Y."/>
            <person name="Tanasupawat S."/>
        </authorList>
    </citation>
    <scope>NUCLEOTIDE SEQUENCE [LARGE SCALE GENOMIC DNA]</scope>
    <source>
        <strain evidence="2 3">CYP1-5</strain>
    </source>
</reference>
<dbReference type="PROSITE" id="PS50837">
    <property type="entry name" value="NACHT"/>
    <property type="match status" value="1"/>
</dbReference>
<accession>A0A5D3F815</accession>
<sequence>MIVTLADVVSSVLTEAIVGGAARLAIAVGRVSRRGRAENTEVRTILDSAADVLAPRVRDWPPDIQAQLAEAMDSPHVLAYVHELFALRFTGVPRAEIDRLGRSFRDLFPGELDPYAYEIFICLDDQIFAAVESLRATMPVEYRDRRQDAQLVLITATLNAISRHIASISTISDDGADRRFLDAYRRQVLDHHGRLEPPDFERRRRIPIDDILVAPGIVSVPDDPEHAERLELAAFAQRIDRSVLLGDPGAGKTTACHALMHMHAIEPRTRVPFLVTLREFAVEDPPARSVVEHIEHILRTFYQCPPPAGLVERLLLSGMAMVIFDGLDELLDTGRRGDVASIVERFSVEYPLASILVTSRVIGYDEARLDDRQFDCHRIAGFGEQDVRDYVAKWFAQERMTAAERERDVHDFLASSASVADLRTNPLMLALMCILYRGEGWIPQNRPEIYEQCASLLFRRWDIRRRIRTELRAHTMVEPTLHHLAYWLFTERSAQPYVTEHELTARTAGFLLTRGFEQRDDALAAADELVRFLRGRAWVFNDVGTSPRGESWYAFTHRTFLEYFAAARLAGLHDSPADLGAEIRPYVVRQEWDTVAQLAVQIKDRTSDRGAERLFRALLAGEQTEEERENLLGFLGRCLTFAQPPAEIVRSLAREAAHYAFRPNEAGSPRLRALGWIMYGGTFYTDLIAEEIDAVLTIHLADAETQELALLIGISLDDLPWLYQPELRGGPDHWNEAAEAFSLKHADSLMALAPGNLTLAVEAFRIRRLDITHIVRHHGMTALLRSTPHVKHHDGSGYSYYRNQPLSTILLGDPTAFVPVDTSPDSDLTWIVRQLDLLGRHLPDLPAPPWADRSASDLDMSINRYCPGLPHSTLDLPNTPHVALALAVVLFMSAEVDHDPDGLTALVEATPHLAPYAPYLRQRFGYEPPPPHPASLLERWAAHQVDFTAPDSVG</sequence>
<dbReference type="Proteomes" id="UP000323505">
    <property type="component" value="Unassembled WGS sequence"/>
</dbReference>
<comment type="caution">
    <text evidence="2">The sequence shown here is derived from an EMBL/GenBank/DDBJ whole genome shotgun (WGS) entry which is preliminary data.</text>
</comment>
<keyword evidence="3" id="KW-1185">Reference proteome</keyword>
<feature type="domain" description="NACHT" evidence="1">
    <location>
        <begin position="240"/>
        <end position="437"/>
    </location>
</feature>
<dbReference type="EMBL" id="VSRQ01000009">
    <property type="protein sequence ID" value="TYK44054.1"/>
    <property type="molecule type" value="Genomic_DNA"/>
</dbReference>
<organism evidence="2 3">
    <name type="scientific">Actinomadura decatromicini</name>
    <dbReference type="NCBI Taxonomy" id="2604572"/>
    <lineage>
        <taxon>Bacteria</taxon>
        <taxon>Bacillati</taxon>
        <taxon>Actinomycetota</taxon>
        <taxon>Actinomycetes</taxon>
        <taxon>Streptosporangiales</taxon>
        <taxon>Thermomonosporaceae</taxon>
        <taxon>Actinomadura</taxon>
    </lineage>
</organism>
<dbReference type="Gene3D" id="3.40.50.300">
    <property type="entry name" value="P-loop containing nucleotide triphosphate hydrolases"/>
    <property type="match status" value="1"/>
</dbReference>
<dbReference type="InterPro" id="IPR007111">
    <property type="entry name" value="NACHT_NTPase"/>
</dbReference>
<dbReference type="AlphaFoldDB" id="A0A5D3F815"/>
<proteinExistence type="predicted"/>
<dbReference type="PANTHER" id="PTHR46844">
    <property type="entry name" value="SLR5058 PROTEIN"/>
    <property type="match status" value="1"/>
</dbReference>
<name>A0A5D3F815_9ACTN</name>
<dbReference type="RefSeq" id="WP_148767240.1">
    <property type="nucleotide sequence ID" value="NZ_VSRQ01000009.1"/>
</dbReference>
<dbReference type="SUPFAM" id="SSF52540">
    <property type="entry name" value="P-loop containing nucleoside triphosphate hydrolases"/>
    <property type="match status" value="1"/>
</dbReference>